<sequence>MPWYVVHTRSRHEYKVNTRLIQKNLTTFLPEIESWSKQKDRRKKILLPLFPGYVFTEVNVLDNETKLSILKTAGVVSILGKKENSEAIPVSDKKIDAIRRFINTETELFTIQFPREGEPARIIDGPFAGIEGIVLKSNVKKELFVVSIELLQRSVAIQIKGFQISKI</sequence>
<evidence type="ECO:0000256" key="3">
    <source>
        <dbReference type="ARBA" id="ARBA00023163"/>
    </source>
</evidence>
<dbReference type="Gene3D" id="3.30.70.940">
    <property type="entry name" value="NusG, N-terminal domain"/>
    <property type="match status" value="1"/>
</dbReference>
<dbReference type="SUPFAM" id="SSF82679">
    <property type="entry name" value="N-utilization substance G protein NusG, N-terminal domain"/>
    <property type="match status" value="1"/>
</dbReference>
<feature type="domain" description="NusG-like N-terminal" evidence="4">
    <location>
        <begin position="1"/>
        <end position="102"/>
    </location>
</feature>
<gene>
    <name evidence="5" type="ORF">ASZ90_006424</name>
</gene>
<proteinExistence type="predicted"/>
<dbReference type="CDD" id="cd06091">
    <property type="entry name" value="KOW_NusG"/>
    <property type="match status" value="1"/>
</dbReference>
<dbReference type="SUPFAM" id="SSF50104">
    <property type="entry name" value="Translation proteins SH3-like domain"/>
    <property type="match status" value="1"/>
</dbReference>
<dbReference type="SMART" id="SM00738">
    <property type="entry name" value="NGN"/>
    <property type="match status" value="1"/>
</dbReference>
<dbReference type="EMBL" id="LNQE01000887">
    <property type="protein sequence ID" value="KUG23778.1"/>
    <property type="molecule type" value="Genomic_DNA"/>
</dbReference>
<organism evidence="5">
    <name type="scientific">hydrocarbon metagenome</name>
    <dbReference type="NCBI Taxonomy" id="938273"/>
    <lineage>
        <taxon>unclassified sequences</taxon>
        <taxon>metagenomes</taxon>
        <taxon>ecological metagenomes</taxon>
    </lineage>
</organism>
<protein>
    <submittedName>
        <fullName evidence="5">Transcriptional activator rfah</fullName>
    </submittedName>
</protein>
<dbReference type="GO" id="GO:0006354">
    <property type="term" value="P:DNA-templated transcription elongation"/>
    <property type="evidence" value="ECO:0007669"/>
    <property type="project" value="InterPro"/>
</dbReference>
<keyword evidence="3" id="KW-0804">Transcription</keyword>
<comment type="caution">
    <text evidence="5">The sequence shown here is derived from an EMBL/GenBank/DDBJ whole genome shotgun (WGS) entry which is preliminary data.</text>
</comment>
<dbReference type="InterPro" id="IPR006645">
    <property type="entry name" value="NGN-like_dom"/>
</dbReference>
<evidence type="ECO:0000256" key="1">
    <source>
        <dbReference type="ARBA" id="ARBA00022814"/>
    </source>
</evidence>
<evidence type="ECO:0000313" key="5">
    <source>
        <dbReference type="EMBL" id="KUG23778.1"/>
    </source>
</evidence>
<dbReference type="PANTHER" id="PTHR30265:SF4">
    <property type="entry name" value="KOW MOTIF FAMILY PROTEIN, EXPRESSED"/>
    <property type="match status" value="1"/>
</dbReference>
<keyword evidence="2" id="KW-0805">Transcription regulation</keyword>
<evidence type="ECO:0000256" key="2">
    <source>
        <dbReference type="ARBA" id="ARBA00023015"/>
    </source>
</evidence>
<evidence type="ECO:0000259" key="4">
    <source>
        <dbReference type="SMART" id="SM00738"/>
    </source>
</evidence>
<dbReference type="InterPro" id="IPR008991">
    <property type="entry name" value="Translation_prot_SH3-like_sf"/>
</dbReference>
<dbReference type="GO" id="GO:0031564">
    <property type="term" value="P:transcription antitermination"/>
    <property type="evidence" value="ECO:0007669"/>
    <property type="project" value="UniProtKB-KW"/>
</dbReference>
<dbReference type="InterPro" id="IPR043425">
    <property type="entry name" value="NusG-like"/>
</dbReference>
<name>A0A0W8FSK4_9ZZZZ</name>
<dbReference type="NCBIfam" id="NF033644">
    <property type="entry name" value="antiterm_UpxY"/>
    <property type="match status" value="1"/>
</dbReference>
<dbReference type="AlphaFoldDB" id="A0A0W8FSK4"/>
<dbReference type="InterPro" id="IPR036735">
    <property type="entry name" value="NGN_dom_sf"/>
</dbReference>
<dbReference type="PANTHER" id="PTHR30265">
    <property type="entry name" value="RHO-INTERACTING TRANSCRIPTION TERMINATION FACTOR NUSG"/>
    <property type="match status" value="1"/>
</dbReference>
<keyword evidence="1" id="KW-0889">Transcription antitermination</keyword>
<accession>A0A0W8FSK4</accession>
<reference evidence="5" key="1">
    <citation type="journal article" date="2015" name="Proc. Natl. Acad. Sci. U.S.A.">
        <title>Networks of energetic and metabolic interactions define dynamics in microbial communities.</title>
        <authorList>
            <person name="Embree M."/>
            <person name="Liu J.K."/>
            <person name="Al-Bassam M.M."/>
            <person name="Zengler K."/>
        </authorList>
    </citation>
    <scope>NUCLEOTIDE SEQUENCE</scope>
</reference>
<dbReference type="Pfam" id="PF02357">
    <property type="entry name" value="NusG"/>
    <property type="match status" value="1"/>
</dbReference>